<dbReference type="InterPro" id="IPR008926">
    <property type="entry name" value="RNR_R1-su_N"/>
</dbReference>
<gene>
    <name evidence="5" type="ORF">KIC69_03530</name>
</gene>
<evidence type="ECO:0000313" key="5">
    <source>
        <dbReference type="EMBL" id="MBS5829891.1"/>
    </source>
</evidence>
<evidence type="ECO:0000256" key="1">
    <source>
        <dbReference type="ARBA" id="ARBA00022741"/>
    </source>
</evidence>
<dbReference type="GO" id="GO:0005524">
    <property type="term" value="F:ATP binding"/>
    <property type="evidence" value="ECO:0007669"/>
    <property type="project" value="UniProtKB-UniRule"/>
</dbReference>
<dbReference type="Pfam" id="PF03477">
    <property type="entry name" value="ATP-cone"/>
    <property type="match status" value="1"/>
</dbReference>
<name>A0A9E1B8U5_9BACT</name>
<dbReference type="AlphaFoldDB" id="A0A9E1B8U5"/>
<feature type="non-terminal residue" evidence="5">
    <location>
        <position position="76"/>
    </location>
</feature>
<evidence type="ECO:0000259" key="4">
    <source>
        <dbReference type="PROSITE" id="PS51161"/>
    </source>
</evidence>
<reference evidence="5" key="1">
    <citation type="submission" date="2021-02" db="EMBL/GenBank/DDBJ databases">
        <title>Infant gut strain persistence is associated with maternal origin, phylogeny, and functional potential including surface adhesion and iron acquisition.</title>
        <authorList>
            <person name="Lou Y.C."/>
        </authorList>
    </citation>
    <scope>NUCLEOTIDE SEQUENCE</scope>
    <source>
        <strain evidence="5">L3_101_000G1_dasL3_101_000G1_concoct_7_sub</strain>
    </source>
</reference>
<keyword evidence="2 3" id="KW-0067">ATP-binding</keyword>
<dbReference type="SUPFAM" id="SSF48168">
    <property type="entry name" value="R1 subunit of ribonucleotide reductase, N-terminal domain"/>
    <property type="match status" value="1"/>
</dbReference>
<organism evidence="5 6">
    <name type="scientific">Campylobacter concisus</name>
    <dbReference type="NCBI Taxonomy" id="199"/>
    <lineage>
        <taxon>Bacteria</taxon>
        <taxon>Pseudomonadati</taxon>
        <taxon>Campylobacterota</taxon>
        <taxon>Epsilonproteobacteria</taxon>
        <taxon>Campylobacterales</taxon>
        <taxon>Campylobacteraceae</taxon>
        <taxon>Campylobacter</taxon>
    </lineage>
</organism>
<evidence type="ECO:0000256" key="3">
    <source>
        <dbReference type="PROSITE-ProRule" id="PRU00492"/>
    </source>
</evidence>
<dbReference type="PROSITE" id="PS51161">
    <property type="entry name" value="ATP_CONE"/>
    <property type="match status" value="1"/>
</dbReference>
<dbReference type="Proteomes" id="UP000824019">
    <property type="component" value="Unassembled WGS sequence"/>
</dbReference>
<proteinExistence type="predicted"/>
<protein>
    <recommendedName>
        <fullName evidence="4">ATP-cone domain-containing protein</fullName>
    </recommendedName>
</protein>
<evidence type="ECO:0000256" key="2">
    <source>
        <dbReference type="ARBA" id="ARBA00022840"/>
    </source>
</evidence>
<dbReference type="InterPro" id="IPR005144">
    <property type="entry name" value="ATP-cone_dom"/>
</dbReference>
<evidence type="ECO:0000313" key="6">
    <source>
        <dbReference type="Proteomes" id="UP000824019"/>
    </source>
</evidence>
<comment type="caution">
    <text evidence="5">The sequence shown here is derived from an EMBL/GenBank/DDBJ whole genome shotgun (WGS) entry which is preliminary data.</text>
</comment>
<accession>A0A9E1B8U5</accession>
<dbReference type="EMBL" id="JAHAKR010000119">
    <property type="protein sequence ID" value="MBS5829891.1"/>
    <property type="molecule type" value="Genomic_DNA"/>
</dbReference>
<keyword evidence="1 3" id="KW-0547">Nucleotide-binding</keyword>
<sequence>MKVIKRNGRTEELDISKIKKYTNEAVLGLSNVSLSELEVDAKIQFRDMITTEEIQQTLIKTAVDKIDIDRPNWTFV</sequence>
<feature type="domain" description="ATP-cone" evidence="4">
    <location>
        <begin position="1"/>
        <end position="76"/>
    </location>
</feature>